<dbReference type="Proteomes" id="UP000262371">
    <property type="component" value="Unassembled WGS sequence"/>
</dbReference>
<keyword evidence="2" id="KW-1185">Reference proteome</keyword>
<name>A0A371YW64_9PROT</name>
<evidence type="ECO:0000313" key="1">
    <source>
        <dbReference type="EMBL" id="RFD18467.1"/>
    </source>
</evidence>
<proteinExistence type="predicted"/>
<gene>
    <name evidence="1" type="ORF">DY926_16495</name>
</gene>
<comment type="caution">
    <text evidence="1">The sequence shown here is derived from an EMBL/GenBank/DDBJ whole genome shotgun (WGS) entry which is preliminary data.</text>
</comment>
<feature type="non-terminal residue" evidence="1">
    <location>
        <position position="1"/>
    </location>
</feature>
<accession>A0A371YW64</accession>
<organism evidence="1 2">
    <name type="scientific">Komagataeibacter melaceti</name>
    <dbReference type="NCBI Taxonomy" id="2766577"/>
    <lineage>
        <taxon>Bacteria</taxon>
        <taxon>Pseudomonadati</taxon>
        <taxon>Pseudomonadota</taxon>
        <taxon>Alphaproteobacteria</taxon>
        <taxon>Acetobacterales</taxon>
        <taxon>Acetobacteraceae</taxon>
        <taxon>Komagataeibacter</taxon>
    </lineage>
</organism>
<dbReference type="EMBL" id="QUWV01000219">
    <property type="protein sequence ID" value="RFD18467.1"/>
    <property type="molecule type" value="Genomic_DNA"/>
</dbReference>
<feature type="non-terminal residue" evidence="1">
    <location>
        <position position="149"/>
    </location>
</feature>
<evidence type="ECO:0000313" key="2">
    <source>
        <dbReference type="Proteomes" id="UP000262371"/>
    </source>
</evidence>
<reference evidence="1 2" key="1">
    <citation type="submission" date="2018-08" db="EMBL/GenBank/DDBJ databases">
        <title>Komagataeibacter sp. AV 382.</title>
        <authorList>
            <person name="Skraban J."/>
            <person name="Trcek J."/>
        </authorList>
    </citation>
    <scope>NUCLEOTIDE SEQUENCE [LARGE SCALE GENOMIC DNA]</scope>
    <source>
        <strain evidence="1 2">AV 382</strain>
    </source>
</reference>
<dbReference type="AlphaFoldDB" id="A0A371YW64"/>
<sequence length="149" mass="16069">DLFGEGGQDNRYTCDARAYAAAQREAMEAGLPPNGDIVPADDYGYPILPENGFPVQEWQPSQDGDRVAVYLHPATLKVREKAFRLRVPVQDAASGNALSTPIVEKPRERADISGTGLQMIGEIRTQALHQALDGAADAVDPWDLVGALL</sequence>
<protein>
    <submittedName>
        <fullName evidence="1">Uncharacterized protein</fullName>
    </submittedName>
</protein>